<dbReference type="AlphaFoldDB" id="A0A2S7VLC4"/>
<keyword evidence="1" id="KW-0732">Signal</keyword>
<feature type="signal peptide" evidence="1">
    <location>
        <begin position="1"/>
        <end position="21"/>
    </location>
</feature>
<feature type="chain" id="PRO_5015751958" description="Retropepsin-like aspartic endopeptidase domain-containing protein" evidence="1">
    <location>
        <begin position="22"/>
        <end position="210"/>
    </location>
</feature>
<dbReference type="PANTHER" id="PTHR38037">
    <property type="entry name" value="ZN_PROTEASE DOMAIN-CONTAINING PROTEIN"/>
    <property type="match status" value="1"/>
</dbReference>
<dbReference type="Proteomes" id="UP000238730">
    <property type="component" value="Unassembled WGS sequence"/>
</dbReference>
<evidence type="ECO:0000259" key="2">
    <source>
        <dbReference type="Pfam" id="PF05618"/>
    </source>
</evidence>
<proteinExistence type="predicted"/>
<protein>
    <recommendedName>
        <fullName evidence="2">Retropepsin-like aspartic endopeptidase domain-containing protein</fullName>
    </recommendedName>
</protein>
<reference evidence="3 4" key="1">
    <citation type="submission" date="2016-12" db="EMBL/GenBank/DDBJ databases">
        <title>Diversity of luminous bacteria.</title>
        <authorList>
            <person name="Yoshizawa S."/>
            <person name="Kogure K."/>
        </authorList>
    </citation>
    <scope>NUCLEOTIDE SEQUENCE [LARGE SCALE GENOMIC DNA]</scope>
    <source>
        <strain evidence="3 4">LC1-200</strain>
    </source>
</reference>
<comment type="caution">
    <text evidence="3">The sequence shown here is derived from an EMBL/GenBank/DDBJ whole genome shotgun (WGS) entry which is preliminary data.</text>
</comment>
<dbReference type="InterPro" id="IPR008503">
    <property type="entry name" value="Asp_endopeptidase"/>
</dbReference>
<dbReference type="InterPro" id="IPR021109">
    <property type="entry name" value="Peptidase_aspartic_dom_sf"/>
</dbReference>
<evidence type="ECO:0000313" key="3">
    <source>
        <dbReference type="EMBL" id="PQJ62963.1"/>
    </source>
</evidence>
<dbReference type="OrthoDB" id="8546610at2"/>
<evidence type="ECO:0000256" key="1">
    <source>
        <dbReference type="SAM" id="SignalP"/>
    </source>
</evidence>
<organism evidence="3 4">
    <name type="scientific">Photobacterium angustum</name>
    <dbReference type="NCBI Taxonomy" id="661"/>
    <lineage>
        <taxon>Bacteria</taxon>
        <taxon>Pseudomonadati</taxon>
        <taxon>Pseudomonadota</taxon>
        <taxon>Gammaproteobacteria</taxon>
        <taxon>Vibrionales</taxon>
        <taxon>Vibrionaceae</taxon>
        <taxon>Photobacterium</taxon>
    </lineage>
</organism>
<dbReference type="Pfam" id="PF05618">
    <property type="entry name" value="Zn_protease"/>
    <property type="match status" value="1"/>
</dbReference>
<sequence>MNKVSRISAFFLLVVSHQSFADNHVTSSKFRVSFFPDPLSQSSDLSLPHASDTQFNASSDLILAHNSTKSANSSVKKETQDGLFILGRHEWILLPSSTEYFAAYIDPVSTNSRIGVSDLVEFERDGKDWVKFKLLDKEYKFAILEKVKVPEKSDKPLPVVKLRTKLGDINEEIEYVLINGGNGIVLGENFLRDLAIQNRKYDYIQGRAKK</sequence>
<dbReference type="SUPFAM" id="SSF50630">
    <property type="entry name" value="Acid proteases"/>
    <property type="match status" value="1"/>
</dbReference>
<dbReference type="Gene3D" id="2.40.70.10">
    <property type="entry name" value="Acid Proteases"/>
    <property type="match status" value="1"/>
</dbReference>
<evidence type="ECO:0000313" key="4">
    <source>
        <dbReference type="Proteomes" id="UP000238730"/>
    </source>
</evidence>
<gene>
    <name evidence="3" type="ORF">BTO08_20980</name>
</gene>
<dbReference type="EMBL" id="MSCJ01000003">
    <property type="protein sequence ID" value="PQJ62963.1"/>
    <property type="molecule type" value="Genomic_DNA"/>
</dbReference>
<name>A0A2S7VLC4_PHOAN</name>
<accession>A0A2S7VLC4</accession>
<feature type="domain" description="Retropepsin-like aspartic endopeptidase" evidence="2">
    <location>
        <begin position="85"/>
        <end position="177"/>
    </location>
</feature>
<dbReference type="PANTHER" id="PTHR38037:SF2">
    <property type="entry name" value="ATP-DEPENDENT ZINC PROTEASE DOMAIN-CONTAINING PROTEIN-RELATED"/>
    <property type="match status" value="1"/>
</dbReference>